<proteinExistence type="predicted"/>
<evidence type="ECO:0000259" key="1">
    <source>
        <dbReference type="Pfam" id="PF12937"/>
    </source>
</evidence>
<gene>
    <name evidence="2" type="ORF">K452DRAFT_303729</name>
</gene>
<accession>A0A6A6AT93</accession>
<dbReference type="SUPFAM" id="SSF81383">
    <property type="entry name" value="F-box domain"/>
    <property type="match status" value="1"/>
</dbReference>
<sequence>MSAADQVFQCTELLEHILSFTSINTLLVLQRVCRRWRDVIRCSTKLQRALYFKPDLTGDVYGLNPLLVQRFTFARTPDERLWISTKGKGYWRNKLLSCKNASWRGMLFTQPPEPFSFVSHRFTDDSLVHCNFEEYTTCGEAYNEGTGQIPSVLPR</sequence>
<name>A0A6A6AT93_9PEZI</name>
<dbReference type="GeneID" id="54300258"/>
<evidence type="ECO:0000313" key="3">
    <source>
        <dbReference type="Proteomes" id="UP000799438"/>
    </source>
</evidence>
<dbReference type="InterPro" id="IPR001810">
    <property type="entry name" value="F-box_dom"/>
</dbReference>
<dbReference type="Gene3D" id="1.20.1280.50">
    <property type="match status" value="1"/>
</dbReference>
<evidence type="ECO:0000313" key="2">
    <source>
        <dbReference type="EMBL" id="KAF2135189.1"/>
    </source>
</evidence>
<dbReference type="Proteomes" id="UP000799438">
    <property type="component" value="Unassembled WGS sequence"/>
</dbReference>
<feature type="domain" description="F-box" evidence="1">
    <location>
        <begin position="11"/>
        <end position="52"/>
    </location>
</feature>
<dbReference type="RefSeq" id="XP_033390908.1">
    <property type="nucleotide sequence ID" value="XM_033542761.1"/>
</dbReference>
<dbReference type="AlphaFoldDB" id="A0A6A6AT93"/>
<reference evidence="2" key="1">
    <citation type="journal article" date="2020" name="Stud. Mycol.">
        <title>101 Dothideomycetes genomes: a test case for predicting lifestyles and emergence of pathogens.</title>
        <authorList>
            <person name="Haridas S."/>
            <person name="Albert R."/>
            <person name="Binder M."/>
            <person name="Bloem J."/>
            <person name="Labutti K."/>
            <person name="Salamov A."/>
            <person name="Andreopoulos B."/>
            <person name="Baker S."/>
            <person name="Barry K."/>
            <person name="Bills G."/>
            <person name="Bluhm B."/>
            <person name="Cannon C."/>
            <person name="Castanera R."/>
            <person name="Culley D."/>
            <person name="Daum C."/>
            <person name="Ezra D."/>
            <person name="Gonzalez J."/>
            <person name="Henrissat B."/>
            <person name="Kuo A."/>
            <person name="Liang C."/>
            <person name="Lipzen A."/>
            <person name="Lutzoni F."/>
            <person name="Magnuson J."/>
            <person name="Mondo S."/>
            <person name="Nolan M."/>
            <person name="Ohm R."/>
            <person name="Pangilinan J."/>
            <person name="Park H.-J."/>
            <person name="Ramirez L."/>
            <person name="Alfaro M."/>
            <person name="Sun H."/>
            <person name="Tritt A."/>
            <person name="Yoshinaga Y."/>
            <person name="Zwiers L.-H."/>
            <person name="Turgeon B."/>
            <person name="Goodwin S."/>
            <person name="Spatafora J."/>
            <person name="Crous P."/>
            <person name="Grigoriev I."/>
        </authorList>
    </citation>
    <scope>NUCLEOTIDE SEQUENCE</scope>
    <source>
        <strain evidence="2">CBS 121167</strain>
    </source>
</reference>
<organism evidence="2 3">
    <name type="scientific">Aplosporella prunicola CBS 121167</name>
    <dbReference type="NCBI Taxonomy" id="1176127"/>
    <lineage>
        <taxon>Eukaryota</taxon>
        <taxon>Fungi</taxon>
        <taxon>Dikarya</taxon>
        <taxon>Ascomycota</taxon>
        <taxon>Pezizomycotina</taxon>
        <taxon>Dothideomycetes</taxon>
        <taxon>Dothideomycetes incertae sedis</taxon>
        <taxon>Botryosphaeriales</taxon>
        <taxon>Aplosporellaceae</taxon>
        <taxon>Aplosporella</taxon>
    </lineage>
</organism>
<dbReference type="Pfam" id="PF12937">
    <property type="entry name" value="F-box-like"/>
    <property type="match status" value="1"/>
</dbReference>
<protein>
    <recommendedName>
        <fullName evidence="1">F-box domain-containing protein</fullName>
    </recommendedName>
</protein>
<dbReference type="InterPro" id="IPR036047">
    <property type="entry name" value="F-box-like_dom_sf"/>
</dbReference>
<dbReference type="CDD" id="cd09917">
    <property type="entry name" value="F-box_SF"/>
    <property type="match status" value="1"/>
</dbReference>
<keyword evidence="3" id="KW-1185">Reference proteome</keyword>
<dbReference type="OrthoDB" id="3800738at2759"/>
<dbReference type="EMBL" id="ML995639">
    <property type="protein sequence ID" value="KAF2135189.1"/>
    <property type="molecule type" value="Genomic_DNA"/>
</dbReference>